<gene>
    <name evidence="1" type="ORF">SAMN02745165_03211</name>
</gene>
<dbReference type="Gene3D" id="3.40.50.11190">
    <property type="match status" value="1"/>
</dbReference>
<keyword evidence="2" id="KW-1185">Reference proteome</keyword>
<dbReference type="SUPFAM" id="SSF53756">
    <property type="entry name" value="UDP-Glycosyltransferase/glycogen phosphorylase"/>
    <property type="match status" value="1"/>
</dbReference>
<proteinExistence type="predicted"/>
<dbReference type="Gene3D" id="3.40.50.2000">
    <property type="entry name" value="Glycogen Phosphorylase B"/>
    <property type="match status" value="1"/>
</dbReference>
<name>A0A1M6MAD4_MALRU</name>
<reference evidence="1 2" key="1">
    <citation type="submission" date="2016-11" db="EMBL/GenBank/DDBJ databases">
        <authorList>
            <person name="Jaros S."/>
            <person name="Januszkiewicz K."/>
            <person name="Wedrychowicz H."/>
        </authorList>
    </citation>
    <scope>NUCLEOTIDE SEQUENCE [LARGE SCALE GENOMIC DNA]</scope>
    <source>
        <strain evidence="1 2">DSM 5091</strain>
    </source>
</reference>
<accession>A0A1M6MAD4</accession>
<protein>
    <submittedName>
        <fullName evidence="1">Spore coat polysaccharide biosynthesis protein SpsG, predicted glycosyltransferase</fullName>
    </submittedName>
</protein>
<dbReference type="AlphaFoldDB" id="A0A1M6MAD4"/>
<dbReference type="EMBL" id="FQZT01000017">
    <property type="protein sequence ID" value="SHJ80320.1"/>
    <property type="molecule type" value="Genomic_DNA"/>
</dbReference>
<dbReference type="STRING" id="1122189.SAMN02745165_03211"/>
<dbReference type="RefSeq" id="WP_072909749.1">
    <property type="nucleotide sequence ID" value="NZ_FQZT01000017.1"/>
</dbReference>
<sequence>MRILFVCKASTEIGLGHLIRSRTLAAGLNRLGALVIDFVLIGDASLISLVNGYVQNKITLASENELALQNSYDLAFVDMLEMKAETMFAIRQRAPRVASLSPIFNRMAEVDLLFSRTRYQPVAEPGPGQVYAGPDYAIIQGDCGKIGAGEYEKTLESGTFPIAICMGGGDAPNKTLKILRTLKHCAVDATFWVMLGEGYCHSYDELIAEIKNNKRHEIILARTNKSMWQVLRNCAVGIFSGGVTSYEAAFAGLPAVNLIDQSEKYFLIRELVENDACWCLGQSFEESLGSLNKHLEQVHANHNTLMKMHIDSKQLISGNASENIFSACSDLLSSRVGAWGSRAIQECA</sequence>
<evidence type="ECO:0000313" key="2">
    <source>
        <dbReference type="Proteomes" id="UP000184171"/>
    </source>
</evidence>
<dbReference type="Proteomes" id="UP000184171">
    <property type="component" value="Unassembled WGS sequence"/>
</dbReference>
<organism evidence="1 2">
    <name type="scientific">Malonomonas rubra DSM 5091</name>
    <dbReference type="NCBI Taxonomy" id="1122189"/>
    <lineage>
        <taxon>Bacteria</taxon>
        <taxon>Pseudomonadati</taxon>
        <taxon>Thermodesulfobacteriota</taxon>
        <taxon>Desulfuromonadia</taxon>
        <taxon>Desulfuromonadales</taxon>
        <taxon>Geopsychrobacteraceae</taxon>
        <taxon>Malonomonas</taxon>
    </lineage>
</organism>
<dbReference type="OrthoDB" id="9788924at2"/>
<dbReference type="GO" id="GO:0016740">
    <property type="term" value="F:transferase activity"/>
    <property type="evidence" value="ECO:0007669"/>
    <property type="project" value="UniProtKB-KW"/>
</dbReference>
<evidence type="ECO:0000313" key="1">
    <source>
        <dbReference type="EMBL" id="SHJ80320.1"/>
    </source>
</evidence>
<keyword evidence="1" id="KW-0808">Transferase</keyword>